<dbReference type="AlphaFoldDB" id="A0A8X6QCU6"/>
<comment type="caution">
    <text evidence="1">The sequence shown here is derived from an EMBL/GenBank/DDBJ whole genome shotgun (WGS) entry which is preliminary data.</text>
</comment>
<keyword evidence="2" id="KW-1185">Reference proteome</keyword>
<evidence type="ECO:0000313" key="1">
    <source>
        <dbReference type="EMBL" id="GFU19854.1"/>
    </source>
</evidence>
<accession>A0A8X6QCU6</accession>
<evidence type="ECO:0000313" key="2">
    <source>
        <dbReference type="Proteomes" id="UP000887013"/>
    </source>
</evidence>
<name>A0A8X6QCU6_NEPPI</name>
<reference evidence="1" key="1">
    <citation type="submission" date="2020-08" db="EMBL/GenBank/DDBJ databases">
        <title>Multicomponent nature underlies the extraordinary mechanical properties of spider dragline silk.</title>
        <authorList>
            <person name="Kono N."/>
            <person name="Nakamura H."/>
            <person name="Mori M."/>
            <person name="Yoshida Y."/>
            <person name="Ohtoshi R."/>
            <person name="Malay A.D."/>
            <person name="Moran D.A.P."/>
            <person name="Tomita M."/>
            <person name="Numata K."/>
            <person name="Arakawa K."/>
        </authorList>
    </citation>
    <scope>NUCLEOTIDE SEQUENCE</scope>
</reference>
<protein>
    <submittedName>
        <fullName evidence="1">Transposase</fullName>
    </submittedName>
</protein>
<dbReference type="PANTHER" id="PTHR45913">
    <property type="entry name" value="EPM2A-INTERACTING PROTEIN 1"/>
    <property type="match status" value="1"/>
</dbReference>
<organism evidence="1 2">
    <name type="scientific">Nephila pilipes</name>
    <name type="common">Giant wood spider</name>
    <name type="synonym">Nephila maculata</name>
    <dbReference type="NCBI Taxonomy" id="299642"/>
    <lineage>
        <taxon>Eukaryota</taxon>
        <taxon>Metazoa</taxon>
        <taxon>Ecdysozoa</taxon>
        <taxon>Arthropoda</taxon>
        <taxon>Chelicerata</taxon>
        <taxon>Arachnida</taxon>
        <taxon>Araneae</taxon>
        <taxon>Araneomorphae</taxon>
        <taxon>Entelegynae</taxon>
        <taxon>Araneoidea</taxon>
        <taxon>Nephilidae</taxon>
        <taxon>Nephila</taxon>
    </lineage>
</organism>
<gene>
    <name evidence="1" type="primary">TcasGA2_TC006077</name>
    <name evidence="1" type="ORF">NPIL_236111</name>
</gene>
<dbReference type="PANTHER" id="PTHR45913:SF19">
    <property type="entry name" value="LOW QUALITY PROTEIN: ZINC FINGER BED DOMAIN-CONTAINING PROTEIN 5-LIKE"/>
    <property type="match status" value="1"/>
</dbReference>
<dbReference type="EMBL" id="BMAW01080485">
    <property type="protein sequence ID" value="GFU19854.1"/>
    <property type="molecule type" value="Genomic_DNA"/>
</dbReference>
<dbReference type="Proteomes" id="UP000887013">
    <property type="component" value="Unassembled WGS sequence"/>
</dbReference>
<proteinExistence type="predicted"/>
<sequence length="138" mass="15893">MAFKNIDDNALDACYRVSYLVLLNRLIVENLIELCVKDVVTTMIGEEHAINKLIDCIQLSDITISKRVKYVSNFCENEHIRRLKSSEYGFTTQFDETTDMAGLSILLFIVRYMYGKAAQKYILICKSLPTRATAEEFF</sequence>
<dbReference type="OrthoDB" id="6144063at2759"/>